<evidence type="ECO:0000256" key="3">
    <source>
        <dbReference type="ARBA" id="ARBA00022471"/>
    </source>
</evidence>
<protein>
    <submittedName>
        <fullName evidence="6">S-protein-like 29</fullName>
    </submittedName>
</protein>
<evidence type="ECO:0000256" key="5">
    <source>
        <dbReference type="ARBA" id="ARBA00022729"/>
    </source>
</evidence>
<keyword evidence="7" id="KW-1185">Reference proteome</keyword>
<dbReference type="GO" id="GO:0005576">
    <property type="term" value="C:extracellular region"/>
    <property type="evidence" value="ECO:0007669"/>
    <property type="project" value="UniProtKB-SubCell"/>
</dbReference>
<dbReference type="GO" id="GO:0060320">
    <property type="term" value="P:rejection of self pollen"/>
    <property type="evidence" value="ECO:0007669"/>
    <property type="project" value="UniProtKB-KW"/>
</dbReference>
<keyword evidence="4" id="KW-0964">Secreted</keyword>
<dbReference type="EMBL" id="QJKJ01002196">
    <property type="protein sequence ID" value="RDY03840.1"/>
    <property type="molecule type" value="Genomic_DNA"/>
</dbReference>
<dbReference type="Pfam" id="PF05938">
    <property type="entry name" value="Self-incomp_S1"/>
    <property type="match status" value="1"/>
</dbReference>
<organism evidence="6 7">
    <name type="scientific">Mucuna pruriens</name>
    <name type="common">Velvet bean</name>
    <name type="synonym">Dolichos pruriens</name>
    <dbReference type="NCBI Taxonomy" id="157652"/>
    <lineage>
        <taxon>Eukaryota</taxon>
        <taxon>Viridiplantae</taxon>
        <taxon>Streptophyta</taxon>
        <taxon>Embryophyta</taxon>
        <taxon>Tracheophyta</taxon>
        <taxon>Spermatophyta</taxon>
        <taxon>Magnoliopsida</taxon>
        <taxon>eudicotyledons</taxon>
        <taxon>Gunneridae</taxon>
        <taxon>Pentapetalae</taxon>
        <taxon>rosids</taxon>
        <taxon>fabids</taxon>
        <taxon>Fabales</taxon>
        <taxon>Fabaceae</taxon>
        <taxon>Papilionoideae</taxon>
        <taxon>50 kb inversion clade</taxon>
        <taxon>NPAAA clade</taxon>
        <taxon>indigoferoid/millettioid clade</taxon>
        <taxon>Phaseoleae</taxon>
        <taxon>Mucuna</taxon>
    </lineage>
</organism>
<name>A0A371HM44_MUCPR</name>
<dbReference type="Proteomes" id="UP000257109">
    <property type="component" value="Unassembled WGS sequence"/>
</dbReference>
<comment type="caution">
    <text evidence="6">The sequence shown here is derived from an EMBL/GenBank/DDBJ whole genome shotgun (WGS) entry which is preliminary data.</text>
</comment>
<evidence type="ECO:0000256" key="4">
    <source>
        <dbReference type="ARBA" id="ARBA00022525"/>
    </source>
</evidence>
<feature type="non-terminal residue" evidence="6">
    <location>
        <position position="1"/>
    </location>
</feature>
<evidence type="ECO:0000313" key="7">
    <source>
        <dbReference type="Proteomes" id="UP000257109"/>
    </source>
</evidence>
<dbReference type="PANTHER" id="PTHR31232">
    <property type="match status" value="1"/>
</dbReference>
<gene>
    <name evidence="6" type="primary">SPH29</name>
    <name evidence="6" type="ORF">CR513_12524</name>
</gene>
<comment type="subcellular location">
    <subcellularLocation>
        <location evidence="1">Secreted</location>
    </subcellularLocation>
</comment>
<keyword evidence="5" id="KW-0732">Signal</keyword>
<dbReference type="OrthoDB" id="1024483at2759"/>
<reference evidence="6" key="1">
    <citation type="submission" date="2018-05" db="EMBL/GenBank/DDBJ databases">
        <title>Draft genome of Mucuna pruriens seed.</title>
        <authorList>
            <person name="Nnadi N.E."/>
            <person name="Vos R."/>
            <person name="Hasami M.H."/>
            <person name="Devisetty U.K."/>
            <person name="Aguiy J.C."/>
        </authorList>
    </citation>
    <scope>NUCLEOTIDE SEQUENCE [LARGE SCALE GENOMIC DNA]</scope>
    <source>
        <strain evidence="6">JCA_2017</strain>
    </source>
</reference>
<evidence type="ECO:0000256" key="2">
    <source>
        <dbReference type="ARBA" id="ARBA00005581"/>
    </source>
</evidence>
<evidence type="ECO:0000256" key="1">
    <source>
        <dbReference type="ARBA" id="ARBA00004613"/>
    </source>
</evidence>
<evidence type="ECO:0000313" key="6">
    <source>
        <dbReference type="EMBL" id="RDY03840.1"/>
    </source>
</evidence>
<proteinExistence type="inferred from homology"/>
<dbReference type="PANTHER" id="PTHR31232:SF43">
    <property type="entry name" value="S-PROTEIN HOMOLOG 29-RELATED"/>
    <property type="match status" value="1"/>
</dbReference>
<comment type="similarity">
    <text evidence="2">Belongs to the plant self-incompatibility (S1) protein family.</text>
</comment>
<keyword evidence="3" id="KW-0713">Self-incompatibility</keyword>
<dbReference type="InterPro" id="IPR010264">
    <property type="entry name" value="Self-incomp_S1"/>
</dbReference>
<dbReference type="AlphaFoldDB" id="A0A371HM44"/>
<accession>A0A371HM44</accession>
<sequence length="307" mass="35335">MLVGHLYETYITSFMYQIPPSEMVDRGRSNGCRPSNCDRGRSVTTEFSMVQLDPCSNTTKNVSYHVVSLVTKFFDYGQSITKWYIQWIRSCIQSPTISILVSGSPTIEFTIQRSLIQGGPIIVEGLILKINLHKSKLARLNVVENILGKHALLLNCQVIKKLLEVAMSLFSKSIVLLFVVMLVSVSNVFGKTHVLITNNLEQHQDLNIHCKSRDDDLGMKFLRFNETYEFSFGNSYIVDTQFYCSFQWKNGPLVYYDVYIQDRDDSLCRLCHWYVKKDGPCRFEDDHLTCYKWNDTSNGLGVVFNHQ</sequence>
<feature type="non-terminal residue" evidence="6">
    <location>
        <position position="307"/>
    </location>
</feature>